<evidence type="ECO:0000256" key="8">
    <source>
        <dbReference type="HAMAP-Rule" id="MF_00165"/>
    </source>
</evidence>
<evidence type="ECO:0000256" key="5">
    <source>
        <dbReference type="ARBA" id="ARBA00022741"/>
    </source>
</evidence>
<comment type="function">
    <text evidence="8">Phosphorylation of dTMP to form dTDP in both de novo and salvage pathways of dTTP synthesis.</text>
</comment>
<dbReference type="PANTHER" id="PTHR10344">
    <property type="entry name" value="THYMIDYLATE KINASE"/>
    <property type="match status" value="1"/>
</dbReference>
<comment type="pathway">
    <text evidence="1">Pyrimidine metabolism; dTTP biosynthesis.</text>
</comment>
<dbReference type="GO" id="GO:0006235">
    <property type="term" value="P:dTTP biosynthetic process"/>
    <property type="evidence" value="ECO:0007669"/>
    <property type="project" value="UniProtKB-UniRule"/>
</dbReference>
<evidence type="ECO:0000256" key="6">
    <source>
        <dbReference type="ARBA" id="ARBA00022777"/>
    </source>
</evidence>
<dbReference type="GO" id="GO:0005524">
    <property type="term" value="F:ATP binding"/>
    <property type="evidence" value="ECO:0007669"/>
    <property type="project" value="UniProtKB-UniRule"/>
</dbReference>
<name>A0A1T5P820_9BACT</name>
<keyword evidence="7 8" id="KW-0067">ATP-binding</keyword>
<feature type="binding site" evidence="8">
    <location>
        <begin position="9"/>
        <end position="16"/>
    </location>
    <ligand>
        <name>ATP</name>
        <dbReference type="ChEBI" id="CHEBI:30616"/>
    </ligand>
</feature>
<dbReference type="NCBIfam" id="TIGR00041">
    <property type="entry name" value="DTMP_kinase"/>
    <property type="match status" value="1"/>
</dbReference>
<dbReference type="InterPro" id="IPR027417">
    <property type="entry name" value="P-loop_NTPase"/>
</dbReference>
<keyword evidence="3 8" id="KW-0808">Transferase</keyword>
<evidence type="ECO:0000256" key="1">
    <source>
        <dbReference type="ARBA" id="ARBA00004992"/>
    </source>
</evidence>
<gene>
    <name evidence="8" type="primary">tmk</name>
    <name evidence="10" type="ORF">SAMN05660461_4396</name>
</gene>
<keyword evidence="5 8" id="KW-0547">Nucleotide-binding</keyword>
<accession>A0A1T5P820</accession>
<dbReference type="CDD" id="cd01672">
    <property type="entry name" value="TMPK"/>
    <property type="match status" value="1"/>
</dbReference>
<evidence type="ECO:0000256" key="7">
    <source>
        <dbReference type="ARBA" id="ARBA00022840"/>
    </source>
</evidence>
<protein>
    <recommendedName>
        <fullName evidence="8">Thymidylate kinase</fullName>
        <ecNumber evidence="8">2.7.4.9</ecNumber>
    </recommendedName>
    <alternativeName>
        <fullName evidence="8">dTMP kinase</fullName>
    </alternativeName>
</protein>
<reference evidence="10 11" key="1">
    <citation type="submission" date="2017-02" db="EMBL/GenBank/DDBJ databases">
        <authorList>
            <person name="Peterson S.W."/>
        </authorList>
    </citation>
    <scope>NUCLEOTIDE SEQUENCE [LARGE SCALE GENOMIC DNA]</scope>
    <source>
        <strain evidence="10 11">DSM 18108</strain>
    </source>
</reference>
<evidence type="ECO:0000313" key="11">
    <source>
        <dbReference type="Proteomes" id="UP000190166"/>
    </source>
</evidence>
<comment type="catalytic activity">
    <reaction evidence="8">
        <text>dTMP + ATP = dTDP + ADP</text>
        <dbReference type="Rhea" id="RHEA:13517"/>
        <dbReference type="ChEBI" id="CHEBI:30616"/>
        <dbReference type="ChEBI" id="CHEBI:58369"/>
        <dbReference type="ChEBI" id="CHEBI:63528"/>
        <dbReference type="ChEBI" id="CHEBI:456216"/>
        <dbReference type="EC" id="2.7.4.9"/>
    </reaction>
</comment>
<dbReference type="InterPro" id="IPR018095">
    <property type="entry name" value="Thymidylate_kin_CS"/>
</dbReference>
<dbReference type="GO" id="GO:0005737">
    <property type="term" value="C:cytoplasm"/>
    <property type="evidence" value="ECO:0007669"/>
    <property type="project" value="TreeGrafter"/>
</dbReference>
<dbReference type="GO" id="GO:0006233">
    <property type="term" value="P:dTDP biosynthetic process"/>
    <property type="evidence" value="ECO:0007669"/>
    <property type="project" value="InterPro"/>
</dbReference>
<dbReference type="Proteomes" id="UP000190166">
    <property type="component" value="Unassembled WGS sequence"/>
</dbReference>
<proteinExistence type="inferred from homology"/>
<sequence>MDKFIAVEGLDGAGKSTQIDLLTKYLESKNEKTKFVHFPRSNQGVFGELIAKFLRGEFGDVKNVHPQLVALLFAEDRKEFAVTINQWLNDGYFVLVDRYVLSNIAFQCAKLHTEDEKQYLRNWINEFEYNYNKIPKPRFSIYLDVPFSFTESALTKRRANEDREYLQGKDDIHEADFSLQLAVKKEYDALLTADKTINRITCYNEAAQMRPIQEIHEEIIQLVNSQVQL</sequence>
<dbReference type="PROSITE" id="PS01331">
    <property type="entry name" value="THYMIDYLATE_KINASE"/>
    <property type="match status" value="1"/>
</dbReference>
<dbReference type="Pfam" id="PF02223">
    <property type="entry name" value="Thymidylate_kin"/>
    <property type="match status" value="1"/>
</dbReference>
<dbReference type="GO" id="GO:0004798">
    <property type="term" value="F:dTMP kinase activity"/>
    <property type="evidence" value="ECO:0007669"/>
    <property type="project" value="UniProtKB-UniRule"/>
</dbReference>
<dbReference type="EMBL" id="FUZZ01000003">
    <property type="protein sequence ID" value="SKD08528.1"/>
    <property type="molecule type" value="Genomic_DNA"/>
</dbReference>
<keyword evidence="4 8" id="KW-0545">Nucleotide biosynthesis</keyword>
<evidence type="ECO:0000259" key="9">
    <source>
        <dbReference type="Pfam" id="PF02223"/>
    </source>
</evidence>
<dbReference type="GO" id="GO:0006227">
    <property type="term" value="P:dUDP biosynthetic process"/>
    <property type="evidence" value="ECO:0007669"/>
    <property type="project" value="TreeGrafter"/>
</dbReference>
<dbReference type="STRING" id="393003.SAMN05660461_4396"/>
<evidence type="ECO:0000313" key="10">
    <source>
        <dbReference type="EMBL" id="SKD08528.1"/>
    </source>
</evidence>
<dbReference type="AlphaFoldDB" id="A0A1T5P820"/>
<keyword evidence="6 8" id="KW-0418">Kinase</keyword>
<dbReference type="RefSeq" id="WP_079471653.1">
    <property type="nucleotide sequence ID" value="NZ_FUZZ01000003.1"/>
</dbReference>
<evidence type="ECO:0000256" key="4">
    <source>
        <dbReference type="ARBA" id="ARBA00022727"/>
    </source>
</evidence>
<organism evidence="10 11">
    <name type="scientific">Chitinophaga ginsengisegetis</name>
    <dbReference type="NCBI Taxonomy" id="393003"/>
    <lineage>
        <taxon>Bacteria</taxon>
        <taxon>Pseudomonadati</taxon>
        <taxon>Bacteroidota</taxon>
        <taxon>Chitinophagia</taxon>
        <taxon>Chitinophagales</taxon>
        <taxon>Chitinophagaceae</taxon>
        <taxon>Chitinophaga</taxon>
    </lineage>
</organism>
<feature type="domain" description="Thymidylate kinase-like" evidence="9">
    <location>
        <begin position="7"/>
        <end position="200"/>
    </location>
</feature>
<evidence type="ECO:0000256" key="2">
    <source>
        <dbReference type="ARBA" id="ARBA00009776"/>
    </source>
</evidence>
<dbReference type="PANTHER" id="PTHR10344:SF1">
    <property type="entry name" value="THYMIDYLATE KINASE"/>
    <property type="match status" value="1"/>
</dbReference>
<keyword evidence="11" id="KW-1185">Reference proteome</keyword>
<dbReference type="SUPFAM" id="SSF52540">
    <property type="entry name" value="P-loop containing nucleoside triphosphate hydrolases"/>
    <property type="match status" value="1"/>
</dbReference>
<evidence type="ECO:0000256" key="3">
    <source>
        <dbReference type="ARBA" id="ARBA00022679"/>
    </source>
</evidence>
<comment type="similarity">
    <text evidence="2 8">Belongs to the thymidylate kinase family.</text>
</comment>
<dbReference type="InterPro" id="IPR039430">
    <property type="entry name" value="Thymidylate_kin-like_dom"/>
</dbReference>
<dbReference type="EC" id="2.7.4.9" evidence="8"/>
<dbReference type="InterPro" id="IPR018094">
    <property type="entry name" value="Thymidylate_kinase"/>
</dbReference>
<dbReference type="Gene3D" id="3.40.50.300">
    <property type="entry name" value="P-loop containing nucleotide triphosphate hydrolases"/>
    <property type="match status" value="1"/>
</dbReference>
<dbReference type="HAMAP" id="MF_00165">
    <property type="entry name" value="Thymidylate_kinase"/>
    <property type="match status" value="1"/>
</dbReference>